<keyword evidence="8 13" id="KW-0560">Oxidoreductase</keyword>
<reference evidence="15 16" key="1">
    <citation type="submission" date="2015-01" db="EMBL/GenBank/DDBJ databases">
        <title>The Genome Sequence of Ochroconis gallopava CBS43764.</title>
        <authorList>
            <consortium name="The Broad Institute Genomics Platform"/>
            <person name="Cuomo C."/>
            <person name="de Hoog S."/>
            <person name="Gorbushina A."/>
            <person name="Stielow B."/>
            <person name="Teixiera M."/>
            <person name="Abouelleil A."/>
            <person name="Chapman S.B."/>
            <person name="Priest M."/>
            <person name="Young S.K."/>
            <person name="Wortman J."/>
            <person name="Nusbaum C."/>
            <person name="Birren B."/>
        </authorList>
    </citation>
    <scope>NUCLEOTIDE SEQUENCE [LARGE SCALE GENOMIC DNA]</scope>
    <source>
        <strain evidence="15 16">CBS 43764</strain>
    </source>
</reference>
<dbReference type="Gene3D" id="1.10.630.10">
    <property type="entry name" value="Cytochrome P450"/>
    <property type="match status" value="1"/>
</dbReference>
<evidence type="ECO:0000256" key="4">
    <source>
        <dbReference type="ARBA" id="ARBA00022617"/>
    </source>
</evidence>
<comment type="similarity">
    <text evidence="3 13">Belongs to the cytochrome P450 family.</text>
</comment>
<evidence type="ECO:0000256" key="14">
    <source>
        <dbReference type="SAM" id="Phobius"/>
    </source>
</evidence>
<dbReference type="Proteomes" id="UP000053259">
    <property type="component" value="Unassembled WGS sequence"/>
</dbReference>
<evidence type="ECO:0000256" key="9">
    <source>
        <dbReference type="ARBA" id="ARBA00023004"/>
    </source>
</evidence>
<dbReference type="InterPro" id="IPR050121">
    <property type="entry name" value="Cytochrome_P450_monoxygenase"/>
</dbReference>
<dbReference type="PANTHER" id="PTHR24305:SF210">
    <property type="entry name" value="CYTOCHROME P450 MONOOXYGENASE ASQL-RELATED"/>
    <property type="match status" value="1"/>
</dbReference>
<dbReference type="FunFam" id="1.10.630.10:FF:000047">
    <property type="entry name" value="Cytochrome P450 monooxygenase"/>
    <property type="match status" value="1"/>
</dbReference>
<dbReference type="PROSITE" id="PS00086">
    <property type="entry name" value="CYTOCHROME_P450"/>
    <property type="match status" value="1"/>
</dbReference>
<accession>A0A0D1ZXR3</accession>
<keyword evidence="16" id="KW-1185">Reference proteome</keyword>
<dbReference type="CDD" id="cd11058">
    <property type="entry name" value="CYP60B-like"/>
    <property type="match status" value="1"/>
</dbReference>
<evidence type="ECO:0000256" key="12">
    <source>
        <dbReference type="PIRSR" id="PIRSR602401-1"/>
    </source>
</evidence>
<dbReference type="HOGENOM" id="CLU_001570_14_11_1"/>
<comment type="subcellular location">
    <subcellularLocation>
        <location evidence="2">Membrane</location>
        <topology evidence="2">Single-pass membrane protein</topology>
    </subcellularLocation>
</comment>
<evidence type="ECO:0000313" key="16">
    <source>
        <dbReference type="Proteomes" id="UP000053259"/>
    </source>
</evidence>
<dbReference type="GO" id="GO:0009403">
    <property type="term" value="P:toxin biosynthetic process"/>
    <property type="evidence" value="ECO:0007669"/>
    <property type="project" value="UniProtKB-ARBA"/>
</dbReference>
<dbReference type="PANTHER" id="PTHR24305">
    <property type="entry name" value="CYTOCHROME P450"/>
    <property type="match status" value="1"/>
</dbReference>
<dbReference type="OrthoDB" id="1470350at2759"/>
<dbReference type="InterPro" id="IPR017972">
    <property type="entry name" value="Cyt_P450_CS"/>
</dbReference>
<dbReference type="PRINTS" id="PR00385">
    <property type="entry name" value="P450"/>
</dbReference>
<evidence type="ECO:0000313" key="15">
    <source>
        <dbReference type="EMBL" id="KIV99247.1"/>
    </source>
</evidence>
<evidence type="ECO:0000256" key="7">
    <source>
        <dbReference type="ARBA" id="ARBA00022989"/>
    </source>
</evidence>
<comment type="cofactor">
    <cofactor evidence="1 12">
        <name>heme</name>
        <dbReference type="ChEBI" id="CHEBI:30413"/>
    </cofactor>
</comment>
<keyword evidence="9 12" id="KW-0408">Iron</keyword>
<evidence type="ECO:0000256" key="6">
    <source>
        <dbReference type="ARBA" id="ARBA00022723"/>
    </source>
</evidence>
<keyword evidence="6 12" id="KW-0479">Metal-binding</keyword>
<keyword evidence="7 14" id="KW-1133">Transmembrane helix</keyword>
<dbReference type="EMBL" id="KN847580">
    <property type="protein sequence ID" value="KIV99247.1"/>
    <property type="molecule type" value="Genomic_DNA"/>
</dbReference>
<dbReference type="GeneID" id="27316992"/>
<dbReference type="InterPro" id="IPR001128">
    <property type="entry name" value="Cyt_P450"/>
</dbReference>
<evidence type="ECO:0000256" key="1">
    <source>
        <dbReference type="ARBA" id="ARBA00001971"/>
    </source>
</evidence>
<dbReference type="GO" id="GO:0004497">
    <property type="term" value="F:monooxygenase activity"/>
    <property type="evidence" value="ECO:0007669"/>
    <property type="project" value="UniProtKB-KW"/>
</dbReference>
<keyword evidence="4 12" id="KW-0349">Heme</keyword>
<keyword evidence="5 14" id="KW-0812">Transmembrane</keyword>
<evidence type="ECO:0008006" key="17">
    <source>
        <dbReference type="Google" id="ProtNLM"/>
    </source>
</evidence>
<gene>
    <name evidence="15" type="ORF">PV09_09019</name>
</gene>
<keyword evidence="10 13" id="KW-0503">Monooxygenase</keyword>
<dbReference type="InterPro" id="IPR036396">
    <property type="entry name" value="Cyt_P450_sf"/>
</dbReference>
<dbReference type="Pfam" id="PF00067">
    <property type="entry name" value="p450"/>
    <property type="match status" value="1"/>
</dbReference>
<dbReference type="GO" id="GO:0016705">
    <property type="term" value="F:oxidoreductase activity, acting on paired donors, with incorporation or reduction of molecular oxygen"/>
    <property type="evidence" value="ECO:0007669"/>
    <property type="project" value="InterPro"/>
</dbReference>
<evidence type="ECO:0000256" key="5">
    <source>
        <dbReference type="ARBA" id="ARBA00022692"/>
    </source>
</evidence>
<sequence>MGVFEVVVTHPQLALNLICVLTFVLVTFQIATYLYNIFFHPLRHFPGPKSHAASSLPYVISQLRGELQHEIVKLHEIYGEVVRVLPNELSFSSANAWKDIYGHRKGGEPTLQKFHQFYSHPFNDGVHDIINGDDETHSRMRRIFANAFSDRSLKMQESLFLTYVDRLVENIRTTLEEEPSYVFDMVMMYNFTTFDIMGDLAFGESLDLLKDSTYHGWIRAMFANFKFGAYLHSVRYFPLLEWIMLNLLRFTHLEEKRNEHKQFSSSRVDKRLARKDARPDIWGLVISREDGTGLSRLEMYKNADVFMIAGTETTATLLSGLTFHLLKNPEKLKKLTQEIRSSFQDDSEITIEKLQALPYLHACIQEGLRMYPPVSNGLPRVVPPQGARIDARPVPGGTIVYSQHLATYRNAKNFRDPYSFLPERWIENEYASDLKQALNPFSVGPRACLGKNMAYHEIRLILSKVLWNFDLELCEQTSENWANTKKIYVLWEKEPLWCRARYVNHA</sequence>
<protein>
    <recommendedName>
        <fullName evidence="17">Cytochrome P450</fullName>
    </recommendedName>
</protein>
<evidence type="ECO:0000256" key="10">
    <source>
        <dbReference type="ARBA" id="ARBA00023033"/>
    </source>
</evidence>
<dbReference type="SUPFAM" id="SSF48264">
    <property type="entry name" value="Cytochrome P450"/>
    <property type="match status" value="1"/>
</dbReference>
<feature type="binding site" description="axial binding residue" evidence="12">
    <location>
        <position position="448"/>
    </location>
    <ligand>
        <name>heme</name>
        <dbReference type="ChEBI" id="CHEBI:30413"/>
    </ligand>
    <ligandPart>
        <name>Fe</name>
        <dbReference type="ChEBI" id="CHEBI:18248"/>
    </ligandPart>
</feature>
<dbReference type="PRINTS" id="PR00463">
    <property type="entry name" value="EP450I"/>
</dbReference>
<keyword evidence="11 14" id="KW-0472">Membrane</keyword>
<dbReference type="AlphaFoldDB" id="A0A0D1ZXR3"/>
<dbReference type="GO" id="GO:0005506">
    <property type="term" value="F:iron ion binding"/>
    <property type="evidence" value="ECO:0007669"/>
    <property type="project" value="InterPro"/>
</dbReference>
<dbReference type="InterPro" id="IPR002401">
    <property type="entry name" value="Cyt_P450_E_grp-I"/>
</dbReference>
<dbReference type="RefSeq" id="XP_016209117.1">
    <property type="nucleotide sequence ID" value="XM_016363006.1"/>
</dbReference>
<dbReference type="GO" id="GO:0016020">
    <property type="term" value="C:membrane"/>
    <property type="evidence" value="ECO:0007669"/>
    <property type="project" value="UniProtKB-SubCell"/>
</dbReference>
<name>A0A0D1ZXR3_9PEZI</name>
<evidence type="ECO:0000256" key="3">
    <source>
        <dbReference type="ARBA" id="ARBA00010617"/>
    </source>
</evidence>
<dbReference type="GO" id="GO:0020037">
    <property type="term" value="F:heme binding"/>
    <property type="evidence" value="ECO:0007669"/>
    <property type="project" value="InterPro"/>
</dbReference>
<evidence type="ECO:0000256" key="8">
    <source>
        <dbReference type="ARBA" id="ARBA00023002"/>
    </source>
</evidence>
<dbReference type="VEuPathDB" id="FungiDB:PV09_09019"/>
<dbReference type="InParanoid" id="A0A0D1ZXR3"/>
<feature type="transmembrane region" description="Helical" evidence="14">
    <location>
        <begin position="13"/>
        <end position="35"/>
    </location>
</feature>
<evidence type="ECO:0000256" key="13">
    <source>
        <dbReference type="RuleBase" id="RU000461"/>
    </source>
</evidence>
<evidence type="ECO:0000256" key="2">
    <source>
        <dbReference type="ARBA" id="ARBA00004167"/>
    </source>
</evidence>
<dbReference type="STRING" id="253628.A0A0D1ZXR3"/>
<evidence type="ECO:0000256" key="11">
    <source>
        <dbReference type="ARBA" id="ARBA00023136"/>
    </source>
</evidence>
<proteinExistence type="inferred from homology"/>
<organism evidence="15 16">
    <name type="scientific">Verruconis gallopava</name>
    <dbReference type="NCBI Taxonomy" id="253628"/>
    <lineage>
        <taxon>Eukaryota</taxon>
        <taxon>Fungi</taxon>
        <taxon>Dikarya</taxon>
        <taxon>Ascomycota</taxon>
        <taxon>Pezizomycotina</taxon>
        <taxon>Dothideomycetes</taxon>
        <taxon>Pleosporomycetidae</taxon>
        <taxon>Venturiales</taxon>
        <taxon>Sympoventuriaceae</taxon>
        <taxon>Verruconis</taxon>
    </lineage>
</organism>